<dbReference type="PROSITE" id="PS50011">
    <property type="entry name" value="PROTEIN_KINASE_DOM"/>
    <property type="match status" value="1"/>
</dbReference>
<dbReference type="AlphaFoldDB" id="A0A0C3BBL4"/>
<dbReference type="InterPro" id="IPR011009">
    <property type="entry name" value="Kinase-like_dom_sf"/>
</dbReference>
<evidence type="ECO:0000256" key="3">
    <source>
        <dbReference type="ARBA" id="ARBA00022741"/>
    </source>
</evidence>
<keyword evidence="8" id="KW-1185">Reference proteome</keyword>
<dbReference type="SUPFAM" id="SSF56112">
    <property type="entry name" value="Protein kinase-like (PK-like)"/>
    <property type="match status" value="1"/>
</dbReference>
<gene>
    <name evidence="7" type="ORF">PILCRDRAFT_819311</name>
</gene>
<protein>
    <recommendedName>
        <fullName evidence="6">Protein kinase domain-containing protein</fullName>
    </recommendedName>
</protein>
<dbReference type="SMART" id="SM00220">
    <property type="entry name" value="S_TKc"/>
    <property type="match status" value="1"/>
</dbReference>
<dbReference type="GO" id="GO:0004674">
    <property type="term" value="F:protein serine/threonine kinase activity"/>
    <property type="evidence" value="ECO:0007669"/>
    <property type="project" value="UniProtKB-KW"/>
</dbReference>
<reference evidence="8" key="2">
    <citation type="submission" date="2015-01" db="EMBL/GenBank/DDBJ databases">
        <title>Evolutionary Origins and Diversification of the Mycorrhizal Mutualists.</title>
        <authorList>
            <consortium name="DOE Joint Genome Institute"/>
            <consortium name="Mycorrhizal Genomics Consortium"/>
            <person name="Kohler A."/>
            <person name="Kuo A."/>
            <person name="Nagy L.G."/>
            <person name="Floudas D."/>
            <person name="Copeland A."/>
            <person name="Barry K.W."/>
            <person name="Cichocki N."/>
            <person name="Veneault-Fourrey C."/>
            <person name="LaButti K."/>
            <person name="Lindquist E.A."/>
            <person name="Lipzen A."/>
            <person name="Lundell T."/>
            <person name="Morin E."/>
            <person name="Murat C."/>
            <person name="Riley R."/>
            <person name="Ohm R."/>
            <person name="Sun H."/>
            <person name="Tunlid A."/>
            <person name="Henrissat B."/>
            <person name="Grigoriev I.V."/>
            <person name="Hibbett D.S."/>
            <person name="Martin F."/>
        </authorList>
    </citation>
    <scope>NUCLEOTIDE SEQUENCE [LARGE SCALE GENOMIC DNA]</scope>
    <source>
        <strain evidence="8">F 1598</strain>
    </source>
</reference>
<dbReference type="Gene3D" id="3.30.200.20">
    <property type="entry name" value="Phosphorylase Kinase, domain 1"/>
    <property type="match status" value="1"/>
</dbReference>
<evidence type="ECO:0000259" key="6">
    <source>
        <dbReference type="PROSITE" id="PS50011"/>
    </source>
</evidence>
<keyword evidence="5" id="KW-0067">ATP-binding</keyword>
<evidence type="ECO:0000256" key="1">
    <source>
        <dbReference type="ARBA" id="ARBA00022527"/>
    </source>
</evidence>
<keyword evidence="4" id="KW-0418">Kinase</keyword>
<dbReference type="InParanoid" id="A0A0C3BBL4"/>
<dbReference type="EMBL" id="KN832990">
    <property type="protein sequence ID" value="KIM83668.1"/>
    <property type="molecule type" value="Genomic_DNA"/>
</dbReference>
<keyword evidence="2" id="KW-0808">Transferase</keyword>
<evidence type="ECO:0000313" key="8">
    <source>
        <dbReference type="Proteomes" id="UP000054166"/>
    </source>
</evidence>
<name>A0A0C3BBL4_PILCF</name>
<dbReference type="PROSITE" id="PS00108">
    <property type="entry name" value="PROTEIN_KINASE_ST"/>
    <property type="match status" value="1"/>
</dbReference>
<dbReference type="PANTHER" id="PTHR45646">
    <property type="entry name" value="SERINE/THREONINE-PROTEIN KINASE DOA-RELATED"/>
    <property type="match status" value="1"/>
</dbReference>
<dbReference type="OrthoDB" id="5979581at2759"/>
<evidence type="ECO:0000256" key="2">
    <source>
        <dbReference type="ARBA" id="ARBA00022679"/>
    </source>
</evidence>
<evidence type="ECO:0000256" key="5">
    <source>
        <dbReference type="ARBA" id="ARBA00022840"/>
    </source>
</evidence>
<dbReference type="Gene3D" id="1.10.510.10">
    <property type="entry name" value="Transferase(Phosphotransferase) domain 1"/>
    <property type="match status" value="1"/>
</dbReference>
<sequence length="415" mass="46629">MLRRLLIRSYPFSIRTSVSYSTTASEKVPVCLPGPVRVGSVVRDRYKLLDRIGSGGSSIVWLVWDQQQSRYVSLKMKPKGRPAPPCQCPGEATFLRLVPNIDGQMHPGHIILPQLFDDFTLEADDTTGVIRGYECIVTNVLGQSVQTLRRENRISLPWDTMKQVVFSVLLGLDYLHGVKGVLHGDLKLDNILLGLPDNPDRAIERFLASLDSSQDTSGPITIARPNMDMLDIRLTDLDLAHLSQNDKHHSFRIQPRALRAPEVILGTTWGLPADIWNLGCLTYEMATSRYLYLQGPGPSDDLDQLSRMVKFLGDFPPGLIAASSPISLKYFEPDGRFKHSIERVPFEALVVFTLTQAEDRPTGLNLSTEELALFIDFLRETMCLEADKRGTALELLNHPWLDDMGKRYISKVEEE</sequence>
<dbReference type="Proteomes" id="UP000054166">
    <property type="component" value="Unassembled WGS sequence"/>
</dbReference>
<evidence type="ECO:0000313" key="7">
    <source>
        <dbReference type="EMBL" id="KIM83668.1"/>
    </source>
</evidence>
<dbReference type="GO" id="GO:0005524">
    <property type="term" value="F:ATP binding"/>
    <property type="evidence" value="ECO:0007669"/>
    <property type="project" value="UniProtKB-KW"/>
</dbReference>
<keyword evidence="3" id="KW-0547">Nucleotide-binding</keyword>
<dbReference type="HOGENOM" id="CLU_000288_81_13_1"/>
<evidence type="ECO:0000256" key="4">
    <source>
        <dbReference type="ARBA" id="ARBA00022777"/>
    </source>
</evidence>
<proteinExistence type="predicted"/>
<dbReference type="InterPro" id="IPR008271">
    <property type="entry name" value="Ser/Thr_kinase_AS"/>
</dbReference>
<dbReference type="InterPro" id="IPR000719">
    <property type="entry name" value="Prot_kinase_dom"/>
</dbReference>
<accession>A0A0C3BBL4</accession>
<reference evidence="7 8" key="1">
    <citation type="submission" date="2014-04" db="EMBL/GenBank/DDBJ databases">
        <authorList>
            <consortium name="DOE Joint Genome Institute"/>
            <person name="Kuo A."/>
            <person name="Tarkka M."/>
            <person name="Buscot F."/>
            <person name="Kohler A."/>
            <person name="Nagy L.G."/>
            <person name="Floudas D."/>
            <person name="Copeland A."/>
            <person name="Barry K.W."/>
            <person name="Cichocki N."/>
            <person name="Veneault-Fourrey C."/>
            <person name="LaButti K."/>
            <person name="Lindquist E.A."/>
            <person name="Lipzen A."/>
            <person name="Lundell T."/>
            <person name="Morin E."/>
            <person name="Murat C."/>
            <person name="Sun H."/>
            <person name="Tunlid A."/>
            <person name="Henrissat B."/>
            <person name="Grigoriev I.V."/>
            <person name="Hibbett D.S."/>
            <person name="Martin F."/>
            <person name="Nordberg H.P."/>
            <person name="Cantor M.N."/>
            <person name="Hua S.X."/>
        </authorList>
    </citation>
    <scope>NUCLEOTIDE SEQUENCE [LARGE SCALE GENOMIC DNA]</scope>
    <source>
        <strain evidence="7 8">F 1598</strain>
    </source>
</reference>
<feature type="domain" description="Protein kinase" evidence="6">
    <location>
        <begin position="46"/>
        <end position="401"/>
    </location>
</feature>
<dbReference type="Pfam" id="PF00069">
    <property type="entry name" value="Pkinase"/>
    <property type="match status" value="1"/>
</dbReference>
<keyword evidence="1" id="KW-0723">Serine/threonine-protein kinase</keyword>
<organism evidence="7 8">
    <name type="scientific">Piloderma croceum (strain F 1598)</name>
    <dbReference type="NCBI Taxonomy" id="765440"/>
    <lineage>
        <taxon>Eukaryota</taxon>
        <taxon>Fungi</taxon>
        <taxon>Dikarya</taxon>
        <taxon>Basidiomycota</taxon>
        <taxon>Agaricomycotina</taxon>
        <taxon>Agaricomycetes</taxon>
        <taxon>Agaricomycetidae</taxon>
        <taxon>Atheliales</taxon>
        <taxon>Atheliaceae</taxon>
        <taxon>Piloderma</taxon>
    </lineage>
</organism>
<dbReference type="InterPro" id="IPR051175">
    <property type="entry name" value="CLK_kinases"/>
</dbReference>